<dbReference type="PANTHER" id="PTHR12526:SF630">
    <property type="entry name" value="GLYCOSYLTRANSFERASE"/>
    <property type="match status" value="1"/>
</dbReference>
<keyword evidence="3" id="KW-1185">Reference proteome</keyword>
<dbReference type="CDD" id="cd03820">
    <property type="entry name" value="GT4_AmsD-like"/>
    <property type="match status" value="1"/>
</dbReference>
<dbReference type="SUPFAM" id="SSF53756">
    <property type="entry name" value="UDP-Glycosyltransferase/glycogen phosphorylase"/>
    <property type="match status" value="1"/>
</dbReference>
<sequence>MKLLYITNGINGSGGLERVLSVKASLLAEDYHHQVSVLVLNNAHLDLFYTFSPKINFYSINVTGNPIKYFKSWQNGIQKVVDDLKPNVISVCDDGLKGFFIPKFLKTDAKIIYERHVSKLAETHANQSFISKTTNFLKWTLMERWAKRFSKFIVLTEGNKNEWKSLNNIEVIPNPLSFYPEESSDLNSKKVICVGKIAFQKGQDILLKVWDIVAVKYPDWTLELYGKENLEFLDTQNLPPNVNWFPPHKDIEQKYLDSSIYVMSSRFEGFGMVLIEAMSCGVPCVSFDCPFGPSDVISDNIDGFLVDNEDTSQLAQKLMVLIEDKTKREKFGKAAKENVKRFAPGTIVKQWDNLFKSLLSENSF</sequence>
<proteinExistence type="predicted"/>
<dbReference type="GO" id="GO:0016757">
    <property type="term" value="F:glycosyltransferase activity"/>
    <property type="evidence" value="ECO:0007669"/>
    <property type="project" value="InterPro"/>
</dbReference>
<organism evidence="2 3">
    <name type="scientific">Epilithonimonas hominis</name>
    <dbReference type="NCBI Taxonomy" id="420404"/>
    <lineage>
        <taxon>Bacteria</taxon>
        <taxon>Pseudomonadati</taxon>
        <taxon>Bacteroidota</taxon>
        <taxon>Flavobacteriia</taxon>
        <taxon>Flavobacteriales</taxon>
        <taxon>Weeksellaceae</taxon>
        <taxon>Chryseobacterium group</taxon>
        <taxon>Epilithonimonas</taxon>
    </lineage>
</organism>
<gene>
    <name evidence="2" type="ORF">SAMN05421793_10662</name>
</gene>
<accession>A0A1H6INL8</accession>
<dbReference type="Gene3D" id="3.40.50.2000">
    <property type="entry name" value="Glycogen Phosphorylase B"/>
    <property type="match status" value="2"/>
</dbReference>
<feature type="domain" description="Glycosyl transferase family 1" evidence="1">
    <location>
        <begin position="184"/>
        <end position="337"/>
    </location>
</feature>
<evidence type="ECO:0000313" key="3">
    <source>
        <dbReference type="Proteomes" id="UP000198555"/>
    </source>
</evidence>
<keyword evidence="2" id="KW-0808">Transferase</keyword>
<dbReference type="STRING" id="420404.SAMN05421793_10662"/>
<reference evidence="3" key="1">
    <citation type="submission" date="2016-10" db="EMBL/GenBank/DDBJ databases">
        <authorList>
            <person name="Varghese N."/>
            <person name="Submissions S."/>
        </authorList>
    </citation>
    <scope>NUCLEOTIDE SEQUENCE [LARGE SCALE GENOMIC DNA]</scope>
    <source>
        <strain evidence="3">DSM 19326</strain>
    </source>
</reference>
<evidence type="ECO:0000259" key="1">
    <source>
        <dbReference type="Pfam" id="PF00534"/>
    </source>
</evidence>
<dbReference type="AlphaFoldDB" id="A0A1H6INL8"/>
<evidence type="ECO:0000313" key="2">
    <source>
        <dbReference type="EMBL" id="SEH47868.1"/>
    </source>
</evidence>
<name>A0A1H6INL8_9FLAO</name>
<dbReference type="EMBL" id="FNWX01000006">
    <property type="protein sequence ID" value="SEH47868.1"/>
    <property type="molecule type" value="Genomic_DNA"/>
</dbReference>
<dbReference type="Pfam" id="PF00534">
    <property type="entry name" value="Glycos_transf_1"/>
    <property type="match status" value="1"/>
</dbReference>
<dbReference type="InterPro" id="IPR001296">
    <property type="entry name" value="Glyco_trans_1"/>
</dbReference>
<dbReference type="Proteomes" id="UP000198555">
    <property type="component" value="Unassembled WGS sequence"/>
</dbReference>
<dbReference type="RefSeq" id="WP_089768596.1">
    <property type="nucleotide sequence ID" value="NZ_FNWX01000006.1"/>
</dbReference>
<protein>
    <submittedName>
        <fullName evidence="2">Glycosyltransferase involved in cell wall bisynthesis</fullName>
    </submittedName>
</protein>
<dbReference type="PANTHER" id="PTHR12526">
    <property type="entry name" value="GLYCOSYLTRANSFERASE"/>
    <property type="match status" value="1"/>
</dbReference>